<protein>
    <recommendedName>
        <fullName evidence="4">Prokaryotic-type class I peptide chain release factors domain-containing protein</fullName>
    </recommendedName>
</protein>
<dbReference type="Gene3D" id="3.30.160.20">
    <property type="match status" value="1"/>
</dbReference>
<sequence length="385" mass="42837">MCFGGAGVAEIERRLSEVGERVRGAVRIVDVEMRRSRADELENEASAEGFWEDSVTARRLMKELDRHRAEIKRAKGWESDVSDVSTALEIVRELGDDVDNEEQSEILEEAENRLLSLSKSLDDFELESTLSGEYDGYDATVTIQAGAGGTDAQDWAEILVRMITRFAERRGFSARLVDFSPGEECGYKSAVIEVQGEFAYGLLSAEKGTHRLVRISPFNAQGKRQTSFAGMEIMPILADEDLNVVEILDKDLEITTMRAGGKGGQNVNKVETAVRVVHIPTGISIRCAEERSQLLNKEKAIARLKSKLVVIAQEQRVKEINEIRGDGVDAAWGNQIRNYVFHPYKMVKDVRTGYETADVQAVIDGEIDEFINAFLRSKAAASIEQ</sequence>
<dbReference type="HAMAP" id="MF_00094">
    <property type="entry name" value="Rel_fac_2"/>
    <property type="match status" value="1"/>
</dbReference>
<dbReference type="Gene3D" id="1.20.58.410">
    <property type="entry name" value="Release factor"/>
    <property type="match status" value="1"/>
</dbReference>
<organism evidence="5 6">
    <name type="scientific">Rhodosorus marinus</name>
    <dbReference type="NCBI Taxonomy" id="101924"/>
    <lineage>
        <taxon>Eukaryota</taxon>
        <taxon>Rhodophyta</taxon>
        <taxon>Stylonematophyceae</taxon>
        <taxon>Stylonematales</taxon>
        <taxon>Stylonemataceae</taxon>
        <taxon>Rhodosorus</taxon>
    </lineage>
</organism>
<evidence type="ECO:0000313" key="6">
    <source>
        <dbReference type="Proteomes" id="UP001157974"/>
    </source>
</evidence>
<name>A0AAV8V517_9RHOD</name>
<dbReference type="Pfam" id="PF00472">
    <property type="entry name" value="RF-1"/>
    <property type="match status" value="1"/>
</dbReference>
<evidence type="ECO:0000259" key="4">
    <source>
        <dbReference type="PROSITE" id="PS00745"/>
    </source>
</evidence>
<proteinExistence type="inferred from homology"/>
<dbReference type="InterPro" id="IPR005139">
    <property type="entry name" value="PCRF"/>
</dbReference>
<feature type="coiled-coil region" evidence="3">
    <location>
        <begin position="100"/>
        <end position="127"/>
    </location>
</feature>
<dbReference type="EMBL" id="JAMWBK010000001">
    <property type="protein sequence ID" value="KAJ8909187.1"/>
    <property type="molecule type" value="Genomic_DNA"/>
</dbReference>
<dbReference type="PROSITE" id="PS00745">
    <property type="entry name" value="RF_PROK_I"/>
    <property type="match status" value="1"/>
</dbReference>
<evidence type="ECO:0000256" key="1">
    <source>
        <dbReference type="ARBA" id="ARBA00010835"/>
    </source>
</evidence>
<dbReference type="Gene3D" id="3.30.70.1660">
    <property type="match status" value="1"/>
</dbReference>
<keyword evidence="3" id="KW-0175">Coiled coil</keyword>
<dbReference type="AlphaFoldDB" id="A0AAV8V517"/>
<comment type="similarity">
    <text evidence="1">Belongs to the prokaryotic/mitochondrial release factor family.</text>
</comment>
<feature type="domain" description="Prokaryotic-type class I peptide chain release factors" evidence="4">
    <location>
        <begin position="258"/>
        <end position="274"/>
    </location>
</feature>
<evidence type="ECO:0000313" key="5">
    <source>
        <dbReference type="EMBL" id="KAJ8909187.1"/>
    </source>
</evidence>
<dbReference type="SUPFAM" id="SSF75620">
    <property type="entry name" value="Release factor"/>
    <property type="match status" value="1"/>
</dbReference>
<reference evidence="5 6" key="1">
    <citation type="journal article" date="2023" name="Nat. Commun.">
        <title>Origin of minicircular mitochondrial genomes in red algae.</title>
        <authorList>
            <person name="Lee Y."/>
            <person name="Cho C.H."/>
            <person name="Lee Y.M."/>
            <person name="Park S.I."/>
            <person name="Yang J.H."/>
            <person name="West J.A."/>
            <person name="Bhattacharya D."/>
            <person name="Yoon H.S."/>
        </authorList>
    </citation>
    <scope>NUCLEOTIDE SEQUENCE [LARGE SCALE GENOMIC DNA]</scope>
    <source>
        <strain evidence="5 6">CCMP1338</strain>
        <tissue evidence="5">Whole cell</tissue>
    </source>
</reference>
<dbReference type="InterPro" id="IPR045853">
    <property type="entry name" value="Pep_chain_release_fac_I_sf"/>
</dbReference>
<dbReference type="PANTHER" id="PTHR43116">
    <property type="entry name" value="PEPTIDE CHAIN RELEASE FACTOR 2"/>
    <property type="match status" value="1"/>
</dbReference>
<dbReference type="GO" id="GO:0016149">
    <property type="term" value="F:translation release factor activity, codon specific"/>
    <property type="evidence" value="ECO:0007669"/>
    <property type="project" value="InterPro"/>
</dbReference>
<keyword evidence="2" id="KW-0648">Protein biosynthesis</keyword>
<gene>
    <name evidence="5" type="ORF">NDN08_005880</name>
</gene>
<keyword evidence="6" id="KW-1185">Reference proteome</keyword>
<accession>A0AAV8V517</accession>
<comment type="caution">
    <text evidence="5">The sequence shown here is derived from an EMBL/GenBank/DDBJ whole genome shotgun (WGS) entry which is preliminary data.</text>
</comment>
<evidence type="ECO:0000256" key="2">
    <source>
        <dbReference type="ARBA" id="ARBA00022917"/>
    </source>
</evidence>
<evidence type="ECO:0000256" key="3">
    <source>
        <dbReference type="SAM" id="Coils"/>
    </source>
</evidence>
<dbReference type="PANTHER" id="PTHR43116:SF3">
    <property type="entry name" value="CLASS I PEPTIDE CHAIN RELEASE FACTOR"/>
    <property type="match status" value="1"/>
</dbReference>
<dbReference type="NCBIfam" id="TIGR00020">
    <property type="entry name" value="prfB"/>
    <property type="match status" value="1"/>
</dbReference>
<dbReference type="GO" id="GO:0005737">
    <property type="term" value="C:cytoplasm"/>
    <property type="evidence" value="ECO:0007669"/>
    <property type="project" value="InterPro"/>
</dbReference>
<dbReference type="SMART" id="SM00937">
    <property type="entry name" value="PCRF"/>
    <property type="match status" value="1"/>
</dbReference>
<dbReference type="InterPro" id="IPR000352">
    <property type="entry name" value="Pep_chain_release_fac_I"/>
</dbReference>
<dbReference type="Proteomes" id="UP001157974">
    <property type="component" value="Unassembled WGS sequence"/>
</dbReference>
<dbReference type="Pfam" id="PF03462">
    <property type="entry name" value="PCRF"/>
    <property type="match status" value="1"/>
</dbReference>
<dbReference type="InterPro" id="IPR004374">
    <property type="entry name" value="PrfB"/>
</dbReference>